<feature type="region of interest" description="Disordered" evidence="3">
    <location>
        <begin position="341"/>
        <end position="373"/>
    </location>
</feature>
<feature type="compositionally biased region" description="Polar residues" evidence="3">
    <location>
        <begin position="160"/>
        <end position="171"/>
    </location>
</feature>
<feature type="compositionally biased region" description="Polar residues" evidence="3">
    <location>
        <begin position="192"/>
        <end position="204"/>
    </location>
</feature>
<protein>
    <recommendedName>
        <fullName evidence="4">EF-hand domain-containing protein</fullName>
    </recommendedName>
</protein>
<proteinExistence type="predicted"/>
<dbReference type="Proteomes" id="UP000242450">
    <property type="component" value="Chromosome 5"/>
</dbReference>
<accession>A0A212D8E3</accession>
<keyword evidence="2" id="KW-0106">Calcium</keyword>
<evidence type="ECO:0000259" key="4">
    <source>
        <dbReference type="PROSITE" id="PS50222"/>
    </source>
</evidence>
<feature type="domain" description="EF-hand" evidence="4">
    <location>
        <begin position="472"/>
        <end position="507"/>
    </location>
</feature>
<evidence type="ECO:0000313" key="6">
    <source>
        <dbReference type="Proteomes" id="UP000242450"/>
    </source>
</evidence>
<dbReference type="SUPFAM" id="SSF47473">
    <property type="entry name" value="EF-hand"/>
    <property type="match status" value="1"/>
</dbReference>
<feature type="non-terminal residue" evidence="5">
    <location>
        <position position="612"/>
    </location>
</feature>
<dbReference type="InterPro" id="IPR011992">
    <property type="entry name" value="EF-hand-dom_pair"/>
</dbReference>
<reference evidence="5 6" key="1">
    <citation type="journal article" date="2018" name="Mol. Genet. Genomics">
        <title>The red deer Cervus elaphus genome CerEla1.0: sequencing, annotating, genes, and chromosomes.</title>
        <authorList>
            <person name="Bana N.A."/>
            <person name="Nyiri A."/>
            <person name="Nagy J."/>
            <person name="Frank K."/>
            <person name="Nagy T."/>
            <person name="Steger V."/>
            <person name="Schiller M."/>
            <person name="Lakatos P."/>
            <person name="Sugar L."/>
            <person name="Horn P."/>
            <person name="Barta E."/>
            <person name="Orosz L."/>
        </authorList>
    </citation>
    <scope>NUCLEOTIDE SEQUENCE [LARGE SCALE GENOMIC DNA]</scope>
    <source>
        <strain evidence="5">Hungarian</strain>
    </source>
</reference>
<dbReference type="OrthoDB" id="199400at2759"/>
<dbReference type="GO" id="GO:0005509">
    <property type="term" value="F:calcium ion binding"/>
    <property type="evidence" value="ECO:0007669"/>
    <property type="project" value="InterPro"/>
</dbReference>
<dbReference type="InterPro" id="IPR002048">
    <property type="entry name" value="EF_hand_dom"/>
</dbReference>
<dbReference type="InterPro" id="IPR018247">
    <property type="entry name" value="EF_Hand_1_Ca_BS"/>
</dbReference>
<feature type="compositionally biased region" description="Polar residues" evidence="3">
    <location>
        <begin position="95"/>
        <end position="104"/>
    </location>
</feature>
<dbReference type="PROSITE" id="PS00018">
    <property type="entry name" value="EF_HAND_1"/>
    <property type="match status" value="1"/>
</dbReference>
<dbReference type="AlphaFoldDB" id="A0A212D8E3"/>
<evidence type="ECO:0000256" key="1">
    <source>
        <dbReference type="ARBA" id="ARBA00022723"/>
    </source>
</evidence>
<feature type="compositionally biased region" description="Polar residues" evidence="3">
    <location>
        <begin position="211"/>
        <end position="229"/>
    </location>
</feature>
<feature type="compositionally biased region" description="Acidic residues" evidence="3">
    <location>
        <begin position="143"/>
        <end position="155"/>
    </location>
</feature>
<evidence type="ECO:0000256" key="2">
    <source>
        <dbReference type="ARBA" id="ARBA00022837"/>
    </source>
</evidence>
<keyword evidence="1" id="KW-0479">Metal-binding</keyword>
<organism evidence="5 6">
    <name type="scientific">Cervus elaphus hippelaphus</name>
    <name type="common">European red deer</name>
    <dbReference type="NCBI Taxonomy" id="46360"/>
    <lineage>
        <taxon>Eukaryota</taxon>
        <taxon>Metazoa</taxon>
        <taxon>Chordata</taxon>
        <taxon>Craniata</taxon>
        <taxon>Vertebrata</taxon>
        <taxon>Euteleostomi</taxon>
        <taxon>Mammalia</taxon>
        <taxon>Eutheria</taxon>
        <taxon>Laurasiatheria</taxon>
        <taxon>Artiodactyla</taxon>
        <taxon>Ruminantia</taxon>
        <taxon>Pecora</taxon>
        <taxon>Cervidae</taxon>
        <taxon>Cervinae</taxon>
        <taxon>Cervus</taxon>
    </lineage>
</organism>
<feature type="compositionally biased region" description="Basic and acidic residues" evidence="3">
    <location>
        <begin position="349"/>
        <end position="373"/>
    </location>
</feature>
<feature type="compositionally biased region" description="Polar residues" evidence="3">
    <location>
        <begin position="115"/>
        <end position="126"/>
    </location>
</feature>
<evidence type="ECO:0000256" key="3">
    <source>
        <dbReference type="SAM" id="MobiDB-lite"/>
    </source>
</evidence>
<feature type="non-terminal residue" evidence="5">
    <location>
        <position position="1"/>
    </location>
</feature>
<dbReference type="EMBL" id="MKHE01000005">
    <property type="protein sequence ID" value="OWK14519.1"/>
    <property type="molecule type" value="Genomic_DNA"/>
</dbReference>
<dbReference type="PANTHER" id="PTHR46788:SF1">
    <property type="entry name" value="EF-HAND CALCIUM-BINDING DOMAIN-CONTAINING PROTEIN 5"/>
    <property type="match status" value="1"/>
</dbReference>
<dbReference type="PROSITE" id="PS50222">
    <property type="entry name" value="EF_HAND_2"/>
    <property type="match status" value="1"/>
</dbReference>
<gene>
    <name evidence="5" type="ORF">Celaphus_00000795</name>
</gene>
<dbReference type="PANTHER" id="PTHR46788">
    <property type="entry name" value="EF-HAND CALCIUM-BINDING DOMAIN-CONTAINING PROTEIN 5"/>
    <property type="match status" value="1"/>
</dbReference>
<evidence type="ECO:0000313" key="5">
    <source>
        <dbReference type="EMBL" id="OWK14519.1"/>
    </source>
</evidence>
<feature type="compositionally biased region" description="Basic and acidic residues" evidence="3">
    <location>
        <begin position="172"/>
        <end position="188"/>
    </location>
</feature>
<feature type="compositionally biased region" description="Basic and acidic residues" evidence="3">
    <location>
        <begin position="305"/>
        <end position="325"/>
    </location>
</feature>
<keyword evidence="6" id="KW-1185">Reference proteome</keyword>
<feature type="region of interest" description="Disordered" evidence="3">
    <location>
        <begin position="89"/>
        <end position="328"/>
    </location>
</feature>
<comment type="caution">
    <text evidence="5">The sequence shown here is derived from an EMBL/GenBank/DDBJ whole genome shotgun (WGS) entry which is preliminary data.</text>
</comment>
<sequence>LVSLHIAGFKSETFEKLLKHLCHCADEFREIIKTDMRRQMFAELFLHCDRPFVEFGEIDLPEFWGDMDNQKHIYEDFDNVLLETDTLPSEKHVSKTQSKLSASSEDQHEHYRESSLPQSPPEQQRGATVEQGPNGISTREQEQPEESTGEQELNEESVSKKGTYTGSTPEQRPSRELITEQRPHHEPITEQGVPQGTHIESTAEQGLPEESITTEGQHEGSTTGQGSHGKSTEEQGSLRESQSDLEQPGEIMAGQEAHRESQSDQGPHRGSTAEPQSPRETIPEEQQDTDFTSQLSKGSIVGESKTSRESISFEHTEIPPQEERTQGQPYEELLFISPELQEKTGVSSPEDHLSEPAKKEVEKDKSCEPKSQKIEGKSWTGELLTCNWNMQYAKHEDEEQANLIYGNSRFADLHSIIRNIQSYKETKGRSAFNGVSFNLLQFVQLLETFVGEDSPLSVSEALTSFFKKGFVETKEEKMTLFQKWDSDGSGFLDLKEVDELLYTYKEGMEKESMKKAKLHVQFPKLHPGHEVRLSCKQFQKYIELVVSELRGNEEEVLESVVEFLMNSLERSHVESLRNCARQKWLHQIQRAAETSGVSLEPVYTETFKALTQ</sequence>
<name>A0A212D8E3_CEREH</name>